<sequence length="397" mass="45560">MPFYAFNVPLLSLIVRMSTLGVDLVRRQQLFRIFLFILPLVFTGAGWTFTFNQPATSLQRFLEENPSQLPLIEQFSVRVHSQPVQLVTTYAETQKIAVVLRDSPDLPPNQAWFFVFKRRMQELNIDFRLDVFYAPRSAGTASIVQIYEKIQSADFDYVIVDGVDDYSRPLIERLLRDDSQQVILLNSFAPYPDWHLHPPLLYIGTDVSRMMQRLASLLHRALSEDTIIDAILSSDEVMDQSRCQMFLNELNHFDRDVRYRYQSVNSKSEAHDVANNLLQSVPKDDAQQFIFSCTPEISEGVVAALEASQSRATTNAWLGQNGLENAHQKGLLMVTVLEMKDYMAIAAAEAIKADMESRLLPRVFSETVTFLTQEMDQQTRNIIFQQALQYSSTLWPR</sequence>
<keyword evidence="1" id="KW-1133">Transmembrane helix</keyword>
<name>A0A4R6X5P5_9GAMM</name>
<keyword evidence="3" id="KW-1185">Reference proteome</keyword>
<evidence type="ECO:0000256" key="1">
    <source>
        <dbReference type="SAM" id="Phobius"/>
    </source>
</evidence>
<evidence type="ECO:0000313" key="3">
    <source>
        <dbReference type="Proteomes" id="UP000295729"/>
    </source>
</evidence>
<dbReference type="InterPro" id="IPR028082">
    <property type="entry name" value="Peripla_BP_I"/>
</dbReference>
<comment type="caution">
    <text evidence="2">The sequence shown here is derived from an EMBL/GenBank/DDBJ whole genome shotgun (WGS) entry which is preliminary data.</text>
</comment>
<keyword evidence="1" id="KW-0472">Membrane</keyword>
<evidence type="ECO:0000313" key="2">
    <source>
        <dbReference type="EMBL" id="TDR14286.1"/>
    </source>
</evidence>
<gene>
    <name evidence="2" type="ORF">C8D85_1820</name>
</gene>
<proteinExistence type="predicted"/>
<protein>
    <submittedName>
        <fullName evidence="2">Autoinducer 2-binding protein LuxP</fullName>
    </submittedName>
</protein>
<dbReference type="AlphaFoldDB" id="A0A4R6X5P5"/>
<dbReference type="Proteomes" id="UP000295729">
    <property type="component" value="Unassembled WGS sequence"/>
</dbReference>
<dbReference type="EMBL" id="SNZA01000002">
    <property type="protein sequence ID" value="TDR14286.1"/>
    <property type="molecule type" value="Genomic_DNA"/>
</dbReference>
<reference evidence="2 3" key="1">
    <citation type="submission" date="2019-03" db="EMBL/GenBank/DDBJ databases">
        <title>Genomic Encyclopedia of Type Strains, Phase IV (KMG-IV): sequencing the most valuable type-strain genomes for metagenomic binning, comparative biology and taxonomic classification.</title>
        <authorList>
            <person name="Goeker M."/>
        </authorList>
    </citation>
    <scope>NUCLEOTIDE SEQUENCE [LARGE SCALE GENOMIC DNA]</scope>
    <source>
        <strain evidence="2 3">DSM 5604</strain>
    </source>
</reference>
<organism evidence="2 3">
    <name type="scientific">Marinomonas communis</name>
    <dbReference type="NCBI Taxonomy" id="28254"/>
    <lineage>
        <taxon>Bacteria</taxon>
        <taxon>Pseudomonadati</taxon>
        <taxon>Pseudomonadota</taxon>
        <taxon>Gammaproteobacteria</taxon>
        <taxon>Oceanospirillales</taxon>
        <taxon>Oceanospirillaceae</taxon>
        <taxon>Marinomonas</taxon>
    </lineage>
</organism>
<feature type="transmembrane region" description="Helical" evidence="1">
    <location>
        <begin position="30"/>
        <end position="49"/>
    </location>
</feature>
<dbReference type="Gene3D" id="3.40.50.2300">
    <property type="match status" value="2"/>
</dbReference>
<dbReference type="SUPFAM" id="SSF53822">
    <property type="entry name" value="Periplasmic binding protein-like I"/>
    <property type="match status" value="1"/>
</dbReference>
<keyword evidence="1" id="KW-0812">Transmembrane</keyword>
<accession>A0A4R6X5P5</accession>